<dbReference type="PANTHER" id="PTHR11364">
    <property type="entry name" value="THIOSULFATE SULFERTANSFERASE"/>
    <property type="match status" value="1"/>
</dbReference>
<reference evidence="5" key="1">
    <citation type="submission" date="2006-05" db="EMBL/GenBank/DDBJ databases">
        <title>Annotation of the draft genome assembly of Desulfuromonas acetoxidans DSM 684.</title>
        <authorList>
            <consortium name="US DOE Joint Genome Institute (JGI-ORNL)"/>
            <person name="Larimer F."/>
            <person name="Land M."/>
            <person name="Hauser L."/>
        </authorList>
    </citation>
    <scope>NUCLEOTIDE SEQUENCE [LARGE SCALE GENOMIC DNA]</scope>
    <source>
        <strain evidence="5">DSM 684</strain>
    </source>
</reference>
<evidence type="ECO:0000313" key="5">
    <source>
        <dbReference type="EMBL" id="EAT15048.1"/>
    </source>
</evidence>
<dbReference type="SUPFAM" id="SSF52821">
    <property type="entry name" value="Rhodanese/Cell cycle control phosphatase"/>
    <property type="match status" value="2"/>
</dbReference>
<dbReference type="Gene3D" id="3.40.250.10">
    <property type="entry name" value="Rhodanese-like domain"/>
    <property type="match status" value="2"/>
</dbReference>
<dbReference type="PROSITE" id="PS00683">
    <property type="entry name" value="RHODANESE_2"/>
    <property type="match status" value="1"/>
</dbReference>
<keyword evidence="2" id="KW-0677">Repeat</keyword>
<feature type="domain" description="Rhodanese" evidence="4">
    <location>
        <begin position="170"/>
        <end position="235"/>
    </location>
</feature>
<dbReference type="InterPro" id="IPR001763">
    <property type="entry name" value="Rhodanese-like_dom"/>
</dbReference>
<evidence type="ECO:0000313" key="6">
    <source>
        <dbReference type="Proteomes" id="UP000005695"/>
    </source>
</evidence>
<evidence type="ECO:0000256" key="1">
    <source>
        <dbReference type="ARBA" id="ARBA00022679"/>
    </source>
</evidence>
<dbReference type="InterPro" id="IPR036873">
    <property type="entry name" value="Rhodanese-like_dom_sf"/>
</dbReference>
<gene>
    <name evidence="5" type="ORF">Dace_1125</name>
</gene>
<feature type="region of interest" description="Disordered" evidence="3">
    <location>
        <begin position="606"/>
        <end position="643"/>
    </location>
</feature>
<keyword evidence="6" id="KW-1185">Reference proteome</keyword>
<evidence type="ECO:0000256" key="2">
    <source>
        <dbReference type="ARBA" id="ARBA00022737"/>
    </source>
</evidence>
<accession>Q1JXU5</accession>
<proteinExistence type="predicted"/>
<dbReference type="GO" id="GO:0004792">
    <property type="term" value="F:thiosulfate-cyanide sulfurtransferase activity"/>
    <property type="evidence" value="ECO:0007669"/>
    <property type="project" value="InterPro"/>
</dbReference>
<reference evidence="5" key="2">
    <citation type="submission" date="2006-05" db="EMBL/GenBank/DDBJ databases">
        <title>Sequencing of the draft genome and assembly of Desulfuromonas acetoxidans DSM 684.</title>
        <authorList>
            <consortium name="US DOE Joint Genome Institute (JGI-PGF)"/>
            <person name="Copeland A."/>
            <person name="Lucas S."/>
            <person name="Lapidus A."/>
            <person name="Barry K."/>
            <person name="Detter J.C."/>
            <person name="Glavina del Rio T."/>
            <person name="Hammon N."/>
            <person name="Israni S."/>
            <person name="Dalin E."/>
            <person name="Tice H."/>
            <person name="Bruce D."/>
            <person name="Pitluck S."/>
            <person name="Richardson P."/>
        </authorList>
    </citation>
    <scope>NUCLEOTIDE SEQUENCE [LARGE SCALE GENOMIC DNA]</scope>
    <source>
        <strain evidence="5">DSM 684</strain>
    </source>
</reference>
<organism evidence="5 6">
    <name type="scientific">Desulfuromonas acetoxidans (strain DSM 684 / 11070)</name>
    <dbReference type="NCBI Taxonomy" id="281689"/>
    <lineage>
        <taxon>Bacteria</taxon>
        <taxon>Pseudomonadati</taxon>
        <taxon>Thermodesulfobacteriota</taxon>
        <taxon>Desulfuromonadia</taxon>
        <taxon>Desulfuromonadales</taxon>
        <taxon>Desulfuromonadaceae</taxon>
        <taxon>Desulfuromonas</taxon>
    </lineage>
</organism>
<dbReference type="Pfam" id="PF00581">
    <property type="entry name" value="Rhodanese"/>
    <property type="match status" value="1"/>
</dbReference>
<dbReference type="InterPro" id="IPR045078">
    <property type="entry name" value="TST/MPST-like"/>
</dbReference>
<dbReference type="AlphaFoldDB" id="Q1JXU5"/>
<keyword evidence="1" id="KW-0808">Transferase</keyword>
<sequence length="643" mass="69063">MSKRARPKISNLYALCACLISMLLLWGCGSGGSSDSYTDIDAEYYKNDATASALLEPETLISWVNAGYRTESGKRVVILDCVPNPAGVYPYSDVEAWFAGDADKIKTNMAAQYGSTGAPQYLMIDTLNAAGLLGHIPGALPSVSHEGYEVTARDDGPMLADHQIGTGSLIDQMIQRFGIQKDDVVVLTTSRYDYPGFCSSRLWWTLRYWGFAKDNLKVLNGGNKAYKMAGGTLEQGIVTLANVTPSTFSVTDLAQRFTDMRTSIGDLIDMVDSGATTNGEVIVLDARQPPTPFYFTDVLDETGAAVAGGNGVGDIYEVPGYTYDASTGAFTNPDGVTLNLSQMLFNDPHLATQRIPSFSMSTPLPFDVATASPWIRFHWRDDADPSQGAVILPIAAKPAGFDGIIRGAKLVKNGGPAWNVTIPVVTNATTNTKYASKDTLIAAFAAAGIDGTKPIVTYCNSGALASIYYFILKEICEFPNVTMYDGSWQEWGNLTAYEPTDTTFIRNDPTTVFPSYPAGIPSAAIFKGKNDYLEWDATDGFTAAIDETLTADDHITTGGSLSGNAAWDTVHRSEHVIFRATADLNDDLHSYTDGVDWPDTTTYPDYLGFGDEIQDEDDSYAGSSSSTGDDEGPTAFVPSGGGC</sequence>
<protein>
    <submittedName>
        <fullName evidence="5">Rhodanese-related sulfurtransferase-like</fullName>
    </submittedName>
</protein>
<dbReference type="InterPro" id="IPR001307">
    <property type="entry name" value="Thiosulphate_STrfase_CS"/>
</dbReference>
<comment type="caution">
    <text evidence="5">The sequence shown here is derived from an EMBL/GenBank/DDBJ whole genome shotgun (WGS) entry which is preliminary data.</text>
</comment>
<dbReference type="PROSITE" id="PS50206">
    <property type="entry name" value="RHODANESE_3"/>
    <property type="match status" value="2"/>
</dbReference>
<dbReference type="PANTHER" id="PTHR11364:SF27">
    <property type="entry name" value="SULFURTRANSFERASE"/>
    <property type="match status" value="1"/>
</dbReference>
<name>Q1JXU5_DESA6</name>
<evidence type="ECO:0000259" key="4">
    <source>
        <dbReference type="PROSITE" id="PS50206"/>
    </source>
</evidence>
<dbReference type="Proteomes" id="UP000005695">
    <property type="component" value="Unassembled WGS sequence"/>
</dbReference>
<evidence type="ECO:0000256" key="3">
    <source>
        <dbReference type="SAM" id="MobiDB-lite"/>
    </source>
</evidence>
<dbReference type="EMBL" id="AAEW02000014">
    <property type="protein sequence ID" value="EAT15048.1"/>
    <property type="molecule type" value="Genomic_DNA"/>
</dbReference>
<feature type="domain" description="Rhodanese" evidence="4">
    <location>
        <begin position="436"/>
        <end position="496"/>
    </location>
</feature>